<name>A0ACD3Z2T7_FUSSC</name>
<evidence type="ECO:0000313" key="2">
    <source>
        <dbReference type="Proteomes" id="UP000830768"/>
    </source>
</evidence>
<evidence type="ECO:0000313" key="1">
    <source>
        <dbReference type="EMBL" id="UPK95501.1"/>
    </source>
</evidence>
<proteinExistence type="predicted"/>
<sequence>MHLFHTLLTLSCVASALARHNTLLRRDGEDAALAVNETDVDPKRFIIEFEDGTNSKATADRLADSPDVKLIKVFNSEVFKGACVETSKDNLDTLQEEESVIKAWQVKKVTLAPMKPLQTFGKEAAGINTSIHHMTGVDKLHADGVLGKGALVAVVDTGVVYTHPALGGGFGPGFKIEGGYDFVGDGEWPEDEEKQPDDDPMDNLGHGTHVSGIIAGKSDLRLRLLRITGVAPDATLRVYKVFGKIDATTEDVLIDAFLKAYDDGADVITASIGGLGGWSENAWAVVASRIVDQGVVVTISAGNDGQAGPFAASTGSSGAHVLAISSIDGDVIATPSFNATFDNGGDAETVSVPYMPAAEWYPSDVDGWPVIPVGLDTAVADEACNPLPESTRNFTGSVVLVRRGGCNFSQKQQNLAALGATHILIYTNEMPIVAPSAVSQDGSIAMITREAGAAIIKTIKAGGNVTADFTTPPMKTLTGVLNEETGGAPSYFTSLGATNDLFIKPDVAAPGGRILSSYLNDEYAVLSGTSMACPYVAGIAALYISKHGGRSAHGPDFAKDLAMKIISSGEAVKWHDGTQDSPDYGFMASVAQVGTGIVNASKVLDYSTSLSFVKFALNDTRHFNEEHTVEITNSGDKLATYGFSVENYGGFNSMNTDPDTWGTPRMYWGEEVLAAPQKMNPQVSLPDSEIIIQPGETKSAKISFKAPAGLDGSKLPLYSGKIVITSNNGESVGVPYMGLASDLEKDVGDIFEYPIGFPTMTSTRQEISIAEKSNFTFDLDPEVQDFPAVYSRIGFGTRELRWDIFDESWTEDNWEYPPVIGKSGYVGSATSWAKLSGKQYFNASSDDANDLIALPLRDLSRDIVGRLGTELWWLGRLANGSQIAEGRYKMRFAALKPFADPQASKGWDVFKTPAFDVLPLED</sequence>
<accession>A0ACD3Z2T7</accession>
<organism evidence="1 2">
    <name type="scientific">Fusarium solani subsp. cucurbitae</name>
    <name type="common">Neocosmosporum cucurbitae</name>
    <dbReference type="NCBI Taxonomy" id="2747967"/>
    <lineage>
        <taxon>Eukaryota</taxon>
        <taxon>Fungi</taxon>
        <taxon>Dikarya</taxon>
        <taxon>Ascomycota</taxon>
        <taxon>Pezizomycotina</taxon>
        <taxon>Sordariomycetes</taxon>
        <taxon>Hypocreomycetidae</taxon>
        <taxon>Hypocreales</taxon>
        <taxon>Nectriaceae</taxon>
        <taxon>Fusarium</taxon>
        <taxon>Fusarium solani species complex</taxon>
    </lineage>
</organism>
<dbReference type="Proteomes" id="UP000830768">
    <property type="component" value="Chromosome 5"/>
</dbReference>
<protein>
    <submittedName>
        <fullName evidence="1">Uncharacterized protein</fullName>
    </submittedName>
</protein>
<gene>
    <name evidence="1" type="ORF">LCI18_006436</name>
</gene>
<reference evidence="1" key="1">
    <citation type="submission" date="2021-11" db="EMBL/GenBank/DDBJ databases">
        <title>Fusarium solani-melongenae Genome sequencing and assembly.</title>
        <authorList>
            <person name="Xie S."/>
            <person name="Huang L."/>
            <person name="Zhang X."/>
        </authorList>
    </citation>
    <scope>NUCLEOTIDE SEQUENCE</scope>
    <source>
        <strain evidence="1">CRI 24-3</strain>
    </source>
</reference>
<dbReference type="EMBL" id="CP090034">
    <property type="protein sequence ID" value="UPK95501.1"/>
    <property type="molecule type" value="Genomic_DNA"/>
</dbReference>
<keyword evidence="2" id="KW-1185">Reference proteome</keyword>